<evidence type="ECO:0000313" key="2">
    <source>
        <dbReference type="Proteomes" id="UP000283655"/>
    </source>
</evidence>
<name>A0A419ARW2_PECCA</name>
<organism evidence="1 2">
    <name type="scientific">Pectobacterium carotovorum</name>
    <name type="common">Erwinia carotovora</name>
    <dbReference type="NCBI Taxonomy" id="554"/>
    <lineage>
        <taxon>Bacteria</taxon>
        <taxon>Pseudomonadati</taxon>
        <taxon>Pseudomonadota</taxon>
        <taxon>Gammaproteobacteria</taxon>
        <taxon>Enterobacterales</taxon>
        <taxon>Pectobacteriaceae</taxon>
        <taxon>Pectobacterium</taxon>
    </lineage>
</organism>
<dbReference type="Proteomes" id="UP000283655">
    <property type="component" value="Unassembled WGS sequence"/>
</dbReference>
<dbReference type="AlphaFoldDB" id="A0A419ARW2"/>
<gene>
    <name evidence="1" type="ORF">D5071_18600</name>
</gene>
<proteinExistence type="predicted"/>
<dbReference type="EMBL" id="QZDH01000058">
    <property type="protein sequence ID" value="RJL48212.1"/>
    <property type="molecule type" value="Genomic_DNA"/>
</dbReference>
<comment type="caution">
    <text evidence="1">The sequence shown here is derived from an EMBL/GenBank/DDBJ whole genome shotgun (WGS) entry which is preliminary data.</text>
</comment>
<accession>A0A419ARW2</accession>
<reference evidence="1 2" key="1">
    <citation type="submission" date="2018-09" db="EMBL/GenBank/DDBJ databases">
        <title>Phylogenetic diversity of Pectobacterium and Dickeya strains causing blackleg disease of potato in Morocco.</title>
        <authorList>
            <person name="Oulghazi S."/>
            <person name="Moumni M."/>
            <person name="Faure D."/>
        </authorList>
    </citation>
    <scope>NUCLEOTIDE SEQUENCE [LARGE SCALE GENOMIC DNA]</scope>
    <source>
        <strain evidence="1 2">S1.15.11.2D</strain>
    </source>
</reference>
<protein>
    <submittedName>
        <fullName evidence="1">Uncharacterized protein</fullName>
    </submittedName>
</protein>
<sequence length="123" mass="14695">MVYYSIRKNRSNNLSIISFKKSFFKLIENEDGWVIRVFIYILLHKIKLFKPNAVFDFDSEDKINDIIKKNGEYHFNDSVCHLISEAFIDGLRHSTVKDSDVIFTAIKVFFIQSKLYYSKKYYE</sequence>
<dbReference type="RefSeq" id="WP_119874691.1">
    <property type="nucleotide sequence ID" value="NZ_QZDH01000058.1"/>
</dbReference>
<evidence type="ECO:0000313" key="1">
    <source>
        <dbReference type="EMBL" id="RJL48212.1"/>
    </source>
</evidence>